<dbReference type="AlphaFoldDB" id="A0AAV7RWI8"/>
<evidence type="ECO:0000313" key="2">
    <source>
        <dbReference type="EMBL" id="KAJ1156822.1"/>
    </source>
</evidence>
<accession>A0AAV7RWI8</accession>
<feature type="compositionally biased region" description="Basic and acidic residues" evidence="1">
    <location>
        <begin position="17"/>
        <end position="33"/>
    </location>
</feature>
<feature type="compositionally biased region" description="Acidic residues" evidence="1">
    <location>
        <begin position="68"/>
        <end position="80"/>
    </location>
</feature>
<sequence length="128" mass="14093">MEPAELLDRLSVNPAHDASEWRLPRGVRGEKDGLPCSRGNGDAGTSLVNPDIRVPYKNKMEDGLHGEEDAENTEDEEDAETTGREKKGKDTKDEERKEDDDGSRNGNRVVPTEAADQRGTERNSDTSA</sequence>
<name>A0AAV7RWI8_PLEWA</name>
<keyword evidence="3" id="KW-1185">Reference proteome</keyword>
<evidence type="ECO:0000313" key="3">
    <source>
        <dbReference type="Proteomes" id="UP001066276"/>
    </source>
</evidence>
<proteinExistence type="predicted"/>
<feature type="compositionally biased region" description="Basic and acidic residues" evidence="1">
    <location>
        <begin position="58"/>
        <end position="67"/>
    </location>
</feature>
<dbReference type="Proteomes" id="UP001066276">
    <property type="component" value="Chromosome 5"/>
</dbReference>
<reference evidence="2" key="1">
    <citation type="journal article" date="2022" name="bioRxiv">
        <title>Sequencing and chromosome-scale assembly of the giantPleurodeles waltlgenome.</title>
        <authorList>
            <person name="Brown T."/>
            <person name="Elewa A."/>
            <person name="Iarovenko S."/>
            <person name="Subramanian E."/>
            <person name="Araus A.J."/>
            <person name="Petzold A."/>
            <person name="Susuki M."/>
            <person name="Suzuki K.-i.T."/>
            <person name="Hayashi T."/>
            <person name="Toyoda A."/>
            <person name="Oliveira C."/>
            <person name="Osipova E."/>
            <person name="Leigh N.D."/>
            <person name="Simon A."/>
            <person name="Yun M.H."/>
        </authorList>
    </citation>
    <scope>NUCLEOTIDE SEQUENCE</scope>
    <source>
        <strain evidence="2">20211129_DDA</strain>
        <tissue evidence="2">Liver</tissue>
    </source>
</reference>
<feature type="region of interest" description="Disordered" evidence="1">
    <location>
        <begin position="1"/>
        <end position="128"/>
    </location>
</feature>
<evidence type="ECO:0000256" key="1">
    <source>
        <dbReference type="SAM" id="MobiDB-lite"/>
    </source>
</evidence>
<gene>
    <name evidence="2" type="ORF">NDU88_009539</name>
</gene>
<protein>
    <submittedName>
        <fullName evidence="2">Uncharacterized protein</fullName>
    </submittedName>
</protein>
<dbReference type="EMBL" id="JANPWB010000009">
    <property type="protein sequence ID" value="KAJ1156822.1"/>
    <property type="molecule type" value="Genomic_DNA"/>
</dbReference>
<comment type="caution">
    <text evidence="2">The sequence shown here is derived from an EMBL/GenBank/DDBJ whole genome shotgun (WGS) entry which is preliminary data.</text>
</comment>
<feature type="compositionally biased region" description="Basic and acidic residues" evidence="1">
    <location>
        <begin position="115"/>
        <end position="128"/>
    </location>
</feature>
<feature type="compositionally biased region" description="Basic and acidic residues" evidence="1">
    <location>
        <begin position="81"/>
        <end position="95"/>
    </location>
</feature>
<organism evidence="2 3">
    <name type="scientific">Pleurodeles waltl</name>
    <name type="common">Iberian ribbed newt</name>
    <dbReference type="NCBI Taxonomy" id="8319"/>
    <lineage>
        <taxon>Eukaryota</taxon>
        <taxon>Metazoa</taxon>
        <taxon>Chordata</taxon>
        <taxon>Craniata</taxon>
        <taxon>Vertebrata</taxon>
        <taxon>Euteleostomi</taxon>
        <taxon>Amphibia</taxon>
        <taxon>Batrachia</taxon>
        <taxon>Caudata</taxon>
        <taxon>Salamandroidea</taxon>
        <taxon>Salamandridae</taxon>
        <taxon>Pleurodelinae</taxon>
        <taxon>Pleurodeles</taxon>
    </lineage>
</organism>